<evidence type="ECO:0000313" key="1">
    <source>
        <dbReference type="EMBL" id="CAD7572532.1"/>
    </source>
</evidence>
<gene>
    <name evidence="1" type="ORF">TCMB3V08_LOCUS5178</name>
</gene>
<protein>
    <submittedName>
        <fullName evidence="1">(California timema) hypothetical protein</fullName>
    </submittedName>
</protein>
<accession>A0A7R9J4U1</accession>
<dbReference type="EMBL" id="OE181081">
    <property type="protein sequence ID" value="CAD7572532.1"/>
    <property type="molecule type" value="Genomic_DNA"/>
</dbReference>
<organism evidence="1">
    <name type="scientific">Timema californicum</name>
    <name type="common">California timema</name>
    <name type="synonym">Walking stick</name>
    <dbReference type="NCBI Taxonomy" id="61474"/>
    <lineage>
        <taxon>Eukaryota</taxon>
        <taxon>Metazoa</taxon>
        <taxon>Ecdysozoa</taxon>
        <taxon>Arthropoda</taxon>
        <taxon>Hexapoda</taxon>
        <taxon>Insecta</taxon>
        <taxon>Pterygota</taxon>
        <taxon>Neoptera</taxon>
        <taxon>Polyneoptera</taxon>
        <taxon>Phasmatodea</taxon>
        <taxon>Timematodea</taxon>
        <taxon>Timematoidea</taxon>
        <taxon>Timematidae</taxon>
        <taxon>Timema</taxon>
    </lineage>
</organism>
<sequence length="85" mass="9147">MLCLAASMNQVWACWHGGPTRDAERKCTRSNASTRTRNCMVRGAQSSIEKQALVHPTEIRTSISPPSAAELNTTSALANYAIKAG</sequence>
<dbReference type="AlphaFoldDB" id="A0A7R9J4U1"/>
<name>A0A7R9J4U1_TIMCA</name>
<reference evidence="1" key="1">
    <citation type="submission" date="2020-11" db="EMBL/GenBank/DDBJ databases">
        <authorList>
            <person name="Tran Van P."/>
        </authorList>
    </citation>
    <scope>NUCLEOTIDE SEQUENCE</scope>
</reference>
<proteinExistence type="predicted"/>